<dbReference type="PANTHER" id="PTHR11132">
    <property type="entry name" value="SOLUTE CARRIER FAMILY 35"/>
    <property type="match status" value="1"/>
</dbReference>
<proteinExistence type="predicted"/>
<evidence type="ECO:0000313" key="8">
    <source>
        <dbReference type="EMBL" id="TIC64851.1"/>
    </source>
</evidence>
<evidence type="ECO:0000256" key="6">
    <source>
        <dbReference type="SAM" id="Phobius"/>
    </source>
</evidence>
<dbReference type="InterPro" id="IPR050186">
    <property type="entry name" value="TPT_transporter"/>
</dbReference>
<feature type="transmembrane region" description="Helical" evidence="6">
    <location>
        <begin position="141"/>
        <end position="165"/>
    </location>
</feature>
<dbReference type="Pfam" id="PF03151">
    <property type="entry name" value="TPT"/>
    <property type="match status" value="1"/>
</dbReference>
<dbReference type="InterPro" id="IPR004853">
    <property type="entry name" value="Sugar_P_trans_dom"/>
</dbReference>
<dbReference type="SUPFAM" id="SSF103481">
    <property type="entry name" value="Multidrug resistance efflux transporter EmrE"/>
    <property type="match status" value="1"/>
</dbReference>
<evidence type="ECO:0000256" key="1">
    <source>
        <dbReference type="ARBA" id="ARBA00004141"/>
    </source>
</evidence>
<feature type="transmembrane region" description="Helical" evidence="6">
    <location>
        <begin position="309"/>
        <end position="328"/>
    </location>
</feature>
<gene>
    <name evidence="8" type="ORF">E3Q01_02516</name>
</gene>
<feature type="transmembrane region" description="Helical" evidence="6">
    <location>
        <begin position="109"/>
        <end position="129"/>
    </location>
</feature>
<evidence type="ECO:0000256" key="2">
    <source>
        <dbReference type="ARBA" id="ARBA00022692"/>
    </source>
</evidence>
<keyword evidence="2 6" id="KW-0812">Transmembrane</keyword>
<evidence type="ECO:0000259" key="7">
    <source>
        <dbReference type="Pfam" id="PF03151"/>
    </source>
</evidence>
<feature type="transmembrane region" description="Helical" evidence="6">
    <location>
        <begin position="277"/>
        <end position="303"/>
    </location>
</feature>
<comment type="subcellular location">
    <subcellularLocation>
        <location evidence="1">Membrane</location>
        <topology evidence="1">Multi-pass membrane protein</topology>
    </subcellularLocation>
</comment>
<evidence type="ECO:0000256" key="4">
    <source>
        <dbReference type="ARBA" id="ARBA00023136"/>
    </source>
</evidence>
<protein>
    <submittedName>
        <fullName evidence="8">TPT-domain-containing protein</fullName>
    </submittedName>
</protein>
<reference evidence="8 9" key="1">
    <citation type="submission" date="2019-03" db="EMBL/GenBank/DDBJ databases">
        <title>Sequencing 25 genomes of Wallemia mellicola.</title>
        <authorList>
            <person name="Gostincar C."/>
        </authorList>
    </citation>
    <scope>NUCLEOTIDE SEQUENCE [LARGE SCALE GENOMIC DNA]</scope>
    <source>
        <strain evidence="8 9">EXF-757</strain>
    </source>
</reference>
<feature type="transmembrane region" description="Helical" evidence="6">
    <location>
        <begin position="197"/>
        <end position="215"/>
    </location>
</feature>
<feature type="transmembrane region" description="Helical" evidence="6">
    <location>
        <begin position="429"/>
        <end position="458"/>
    </location>
</feature>
<feature type="transmembrane region" description="Helical" evidence="6">
    <location>
        <begin position="349"/>
        <end position="367"/>
    </location>
</feature>
<name>A0A4T0TJ37_9BASI</name>
<accession>A0A4T0TJ37</accession>
<evidence type="ECO:0000313" key="9">
    <source>
        <dbReference type="Proteomes" id="UP000310708"/>
    </source>
</evidence>
<keyword evidence="4 6" id="KW-0472">Membrane</keyword>
<dbReference type="AlphaFoldDB" id="A0A4T0TJ37"/>
<organism evidence="8 9">
    <name type="scientific">Wallemia mellicola</name>
    <dbReference type="NCBI Taxonomy" id="1708541"/>
    <lineage>
        <taxon>Eukaryota</taxon>
        <taxon>Fungi</taxon>
        <taxon>Dikarya</taxon>
        <taxon>Basidiomycota</taxon>
        <taxon>Wallemiomycotina</taxon>
        <taxon>Wallemiomycetes</taxon>
        <taxon>Wallemiales</taxon>
        <taxon>Wallemiaceae</taxon>
        <taxon>Wallemia</taxon>
    </lineage>
</organism>
<keyword evidence="3 6" id="KW-1133">Transmembrane helix</keyword>
<feature type="region of interest" description="Disordered" evidence="5">
    <location>
        <begin position="247"/>
        <end position="267"/>
    </location>
</feature>
<dbReference type="InterPro" id="IPR037185">
    <property type="entry name" value="EmrE-like"/>
</dbReference>
<feature type="transmembrane region" description="Helical" evidence="6">
    <location>
        <begin position="78"/>
        <end position="97"/>
    </location>
</feature>
<feature type="transmembrane region" description="Helical" evidence="6">
    <location>
        <begin position="170"/>
        <end position="191"/>
    </location>
</feature>
<feature type="transmembrane region" description="Helical" evidence="6">
    <location>
        <begin position="387"/>
        <end position="408"/>
    </location>
</feature>
<feature type="domain" description="Sugar phosphate transporter" evidence="7">
    <location>
        <begin position="296"/>
        <end position="458"/>
    </location>
</feature>
<sequence length="471" mass="51644">MTLLIAISWFITRVFSNLNNVEVRVARASEAAVPLLLLPACSYYKLIQIDVKVAALTLATSIALILNCSIDARAVSAGIIVLRILNVVSQAMFLTLFNKTIREDYKNPIFALHAYAPTATIISLIFSILFEGVAPLHDLPIIGLVILVENVLVFLASQVSIAFLLHHTNVITWSSVSYLVTISLVVISAFVTERAPPLGQSVVTFCTAFLSLLLLRTQIPSLRDAQPPTPRLQLSKLSTHLEPSISHVTGLQTQTPPSLSRTNSSQRTPAKLSNTEIVILVLFFQCTRTTLYDGTFVMIGIAIMTYGEIDYTIIGLVLTFAGTILAAIKTVVTNLMQTGQRFQLHPLDLLFRLSPLALIQCVGYALYTEEYFEVYKDLWPMPNVYKTVLLILLNGAIAFGLNVVSFVANKKVGPLTISVAANIKQVLTVILSFFFFEVAITGVSFSGIVVALLGGVWYGKVEYTEKKRALS</sequence>
<evidence type="ECO:0000256" key="3">
    <source>
        <dbReference type="ARBA" id="ARBA00022989"/>
    </source>
</evidence>
<comment type="caution">
    <text evidence="8">The sequence shown here is derived from an EMBL/GenBank/DDBJ whole genome shotgun (WGS) entry which is preliminary data.</text>
</comment>
<dbReference type="Proteomes" id="UP000310708">
    <property type="component" value="Unassembled WGS sequence"/>
</dbReference>
<dbReference type="EMBL" id="SPRX01000029">
    <property type="protein sequence ID" value="TIC64851.1"/>
    <property type="molecule type" value="Genomic_DNA"/>
</dbReference>
<evidence type="ECO:0000256" key="5">
    <source>
        <dbReference type="SAM" id="MobiDB-lite"/>
    </source>
</evidence>
<dbReference type="GO" id="GO:0016020">
    <property type="term" value="C:membrane"/>
    <property type="evidence" value="ECO:0007669"/>
    <property type="project" value="UniProtKB-SubCell"/>
</dbReference>